<evidence type="ECO:0000313" key="2">
    <source>
        <dbReference type="EMBL" id="KAK4352924.1"/>
    </source>
</evidence>
<dbReference type="Proteomes" id="UP001291623">
    <property type="component" value="Unassembled WGS sequence"/>
</dbReference>
<comment type="caution">
    <text evidence="2">The sequence shown here is derived from an EMBL/GenBank/DDBJ whole genome shotgun (WGS) entry which is preliminary data.</text>
</comment>
<evidence type="ECO:0000256" key="1">
    <source>
        <dbReference type="SAM" id="MobiDB-lite"/>
    </source>
</evidence>
<proteinExistence type="predicted"/>
<sequence>MKEKTNFRETRKPKPMVLNKDKSKNVAIEEIGSPAPLQQMASAFWKQTRNDWHLPN</sequence>
<accession>A0AAE1RKQ9</accession>
<dbReference type="AlphaFoldDB" id="A0AAE1RKQ9"/>
<reference evidence="2" key="1">
    <citation type="submission" date="2023-12" db="EMBL/GenBank/DDBJ databases">
        <title>Genome assembly of Anisodus tanguticus.</title>
        <authorList>
            <person name="Wang Y.-J."/>
        </authorList>
    </citation>
    <scope>NUCLEOTIDE SEQUENCE</scope>
    <source>
        <strain evidence="2">KB-2021</strain>
        <tissue evidence="2">Leaf</tissue>
    </source>
</reference>
<dbReference type="EMBL" id="JAVYJV010000015">
    <property type="protein sequence ID" value="KAK4352924.1"/>
    <property type="molecule type" value="Genomic_DNA"/>
</dbReference>
<name>A0AAE1RKQ9_9SOLA</name>
<keyword evidence="3" id="KW-1185">Reference proteome</keyword>
<organism evidence="2 3">
    <name type="scientific">Anisodus tanguticus</name>
    <dbReference type="NCBI Taxonomy" id="243964"/>
    <lineage>
        <taxon>Eukaryota</taxon>
        <taxon>Viridiplantae</taxon>
        <taxon>Streptophyta</taxon>
        <taxon>Embryophyta</taxon>
        <taxon>Tracheophyta</taxon>
        <taxon>Spermatophyta</taxon>
        <taxon>Magnoliopsida</taxon>
        <taxon>eudicotyledons</taxon>
        <taxon>Gunneridae</taxon>
        <taxon>Pentapetalae</taxon>
        <taxon>asterids</taxon>
        <taxon>lamiids</taxon>
        <taxon>Solanales</taxon>
        <taxon>Solanaceae</taxon>
        <taxon>Solanoideae</taxon>
        <taxon>Hyoscyameae</taxon>
        <taxon>Anisodus</taxon>
    </lineage>
</organism>
<feature type="compositionally biased region" description="Basic and acidic residues" evidence="1">
    <location>
        <begin position="1"/>
        <end position="12"/>
    </location>
</feature>
<evidence type="ECO:0000313" key="3">
    <source>
        <dbReference type="Proteomes" id="UP001291623"/>
    </source>
</evidence>
<protein>
    <submittedName>
        <fullName evidence="2">Uncharacterized protein</fullName>
    </submittedName>
</protein>
<feature type="region of interest" description="Disordered" evidence="1">
    <location>
        <begin position="1"/>
        <end position="23"/>
    </location>
</feature>
<gene>
    <name evidence="2" type="ORF">RND71_028442</name>
</gene>